<comment type="caution">
    <text evidence="3">The sequence shown here is derived from an EMBL/GenBank/DDBJ whole genome shotgun (WGS) entry which is preliminary data.</text>
</comment>
<proteinExistence type="predicted"/>
<dbReference type="PROSITE" id="PS50206">
    <property type="entry name" value="RHODANESE_3"/>
    <property type="match status" value="1"/>
</dbReference>
<reference evidence="3 4" key="1">
    <citation type="journal article" date="2018" name="Cell">
        <title>The Chara Genome: Secondary Complexity and Implications for Plant Terrestrialization.</title>
        <authorList>
            <person name="Nishiyama T."/>
            <person name="Sakayama H."/>
            <person name="Vries J.D."/>
            <person name="Buschmann H."/>
            <person name="Saint-Marcoux D."/>
            <person name="Ullrich K.K."/>
            <person name="Haas F.B."/>
            <person name="Vanderstraeten L."/>
            <person name="Becker D."/>
            <person name="Lang D."/>
            <person name="Vosolsobe S."/>
            <person name="Rombauts S."/>
            <person name="Wilhelmsson P.K.I."/>
            <person name="Janitza P."/>
            <person name="Kern R."/>
            <person name="Heyl A."/>
            <person name="Rumpler F."/>
            <person name="Villalobos L.I.A.C."/>
            <person name="Clay J.M."/>
            <person name="Skokan R."/>
            <person name="Toyoda A."/>
            <person name="Suzuki Y."/>
            <person name="Kagoshima H."/>
            <person name="Schijlen E."/>
            <person name="Tajeshwar N."/>
            <person name="Catarino B."/>
            <person name="Hetherington A.J."/>
            <person name="Saltykova A."/>
            <person name="Bonnot C."/>
            <person name="Breuninger H."/>
            <person name="Symeonidi A."/>
            <person name="Radhakrishnan G.V."/>
            <person name="Van Nieuwerburgh F."/>
            <person name="Deforce D."/>
            <person name="Chang C."/>
            <person name="Karol K.G."/>
            <person name="Hedrich R."/>
            <person name="Ulvskov P."/>
            <person name="Glockner G."/>
            <person name="Delwiche C.F."/>
            <person name="Petrasek J."/>
            <person name="Van de Peer Y."/>
            <person name="Friml J."/>
            <person name="Beilby M."/>
            <person name="Dolan L."/>
            <person name="Kohara Y."/>
            <person name="Sugano S."/>
            <person name="Fujiyama A."/>
            <person name="Delaux P.-M."/>
            <person name="Quint M."/>
            <person name="TheiBen G."/>
            <person name="Hagemann M."/>
            <person name="Harholt J."/>
            <person name="Dunand C."/>
            <person name="Zachgo S."/>
            <person name="Langdale J."/>
            <person name="Maumus F."/>
            <person name="Straeten D.V.D."/>
            <person name="Gould S.B."/>
            <person name="Rensing S.A."/>
        </authorList>
    </citation>
    <scope>NUCLEOTIDE SEQUENCE [LARGE SCALE GENOMIC DNA]</scope>
    <source>
        <strain evidence="3 4">S276</strain>
    </source>
</reference>
<dbReference type="Gene3D" id="3.40.250.10">
    <property type="entry name" value="Rhodanese-like domain"/>
    <property type="match status" value="1"/>
</dbReference>
<organism evidence="3 4">
    <name type="scientific">Chara braunii</name>
    <name type="common">Braun's stonewort</name>
    <dbReference type="NCBI Taxonomy" id="69332"/>
    <lineage>
        <taxon>Eukaryota</taxon>
        <taxon>Viridiplantae</taxon>
        <taxon>Streptophyta</taxon>
        <taxon>Charophyceae</taxon>
        <taxon>Charales</taxon>
        <taxon>Characeae</taxon>
        <taxon>Chara</taxon>
    </lineage>
</organism>
<name>A0A388LJU1_CHABU</name>
<evidence type="ECO:0000313" key="3">
    <source>
        <dbReference type="EMBL" id="GBG82521.1"/>
    </source>
</evidence>
<dbReference type="PANTHER" id="PTHR45187:SF2">
    <property type="entry name" value="RHODANESE-LIKE DOMAIN-CONTAINING PROTEIN 11, CHLOROPLASTIC"/>
    <property type="match status" value="1"/>
</dbReference>
<accession>A0A388LJU1</accession>
<dbReference type="OrthoDB" id="566238at2759"/>
<dbReference type="STRING" id="69332.A0A388LJU1"/>
<dbReference type="InterPro" id="IPR044664">
    <property type="entry name" value="STR11-like"/>
</dbReference>
<dbReference type="PANTHER" id="PTHR45187">
    <property type="entry name" value="RHODANESE-LIKE DOMAIN-CONTAINING PROTEIN 11, CHLOROPLASTIC"/>
    <property type="match status" value="1"/>
</dbReference>
<dbReference type="SMART" id="SM00450">
    <property type="entry name" value="RHOD"/>
    <property type="match status" value="1"/>
</dbReference>
<dbReference type="EMBL" id="BFEA01000409">
    <property type="protein sequence ID" value="GBG82521.1"/>
    <property type="molecule type" value="Genomic_DNA"/>
</dbReference>
<keyword evidence="4" id="KW-1185">Reference proteome</keyword>
<dbReference type="SUPFAM" id="SSF52821">
    <property type="entry name" value="Rhodanese/Cell cycle control phosphatase"/>
    <property type="match status" value="1"/>
</dbReference>
<dbReference type="InterPro" id="IPR001763">
    <property type="entry name" value="Rhodanese-like_dom"/>
</dbReference>
<feature type="compositionally biased region" description="Low complexity" evidence="1">
    <location>
        <begin position="130"/>
        <end position="144"/>
    </location>
</feature>
<sequence>MAMAMAGSVTESEVVLGALSRERGLLSRSRSASLLGASSFQITRPNAGRSGSVGSCICFSLRYSNAGSSASEAVRVTRCTAEQSQLATTVEPVKTNLNPSRRMAMVSLLAAITASTPQSASAAADDRQSSDTPPTTSPRTGRSSSHADLLSSKTIFTPLGQDYLNRAVLLATLPIFMKFWNHPSSVPELAYAGADHGGEVRSRHEEPSSEEFKAPTFLMSNGPDMKEQIREMKAAEQRWKQQVRDGRIKSLSPKEAGYAIQLSSSVLLDVRPSFERNKSWVKNSVWVPAFEVDRGMDPGTLMKKFSAFTMGGWWEGTALMKRNERFMADVVARIPKDANVIVSCQKGLRSLAACEQLLKVGYKNVSWLNGGYDAAEDGDFETEGSQPLKFAGIGGMSEFLGWTDVQRLQAAKEGIGYRLMLFGRLALVIAAADALLVGAQKLNEVLRH</sequence>
<protein>
    <recommendedName>
        <fullName evidence="2">Rhodanese domain-containing protein</fullName>
    </recommendedName>
</protein>
<dbReference type="AlphaFoldDB" id="A0A388LJU1"/>
<dbReference type="InterPro" id="IPR036873">
    <property type="entry name" value="Rhodanese-like_dom_sf"/>
</dbReference>
<dbReference type="Pfam" id="PF00581">
    <property type="entry name" value="Rhodanese"/>
    <property type="match status" value="1"/>
</dbReference>
<gene>
    <name evidence="3" type="ORF">CBR_g34898</name>
</gene>
<evidence type="ECO:0000313" key="4">
    <source>
        <dbReference type="Proteomes" id="UP000265515"/>
    </source>
</evidence>
<feature type="region of interest" description="Disordered" evidence="1">
    <location>
        <begin position="118"/>
        <end position="147"/>
    </location>
</feature>
<evidence type="ECO:0000259" key="2">
    <source>
        <dbReference type="PROSITE" id="PS50206"/>
    </source>
</evidence>
<evidence type="ECO:0000256" key="1">
    <source>
        <dbReference type="SAM" id="MobiDB-lite"/>
    </source>
</evidence>
<dbReference type="CDD" id="cd00158">
    <property type="entry name" value="RHOD"/>
    <property type="match status" value="1"/>
</dbReference>
<dbReference type="Gramene" id="GBG82521">
    <property type="protein sequence ID" value="GBG82521"/>
    <property type="gene ID" value="CBR_g34898"/>
</dbReference>
<feature type="domain" description="Rhodanese" evidence="2">
    <location>
        <begin position="261"/>
        <end position="384"/>
    </location>
</feature>
<dbReference type="Proteomes" id="UP000265515">
    <property type="component" value="Unassembled WGS sequence"/>
</dbReference>